<sequence>MASVRIELDQQLPLSKQPNKGHNRWHPDIPPIQVVKSGDVVVMDTLDAFDCQIVPGTQASDLTRVDLGRVHPLTGPIYVEGAEPGDILAVDVLNIEAPSFAYTVNIPGFGFLRDSMKEPFIVHWNIQNNTATSPDLPKVRIQGNPFMGVMGTSPSLELLRIINEREEKLKMQGGAVELPSEHGAVPTGHLANVAVRTIAPHETGGNVDIKQLTKGTTVYLPVYVNGALFSAGDAHFAQGDNECCGTAIEMAATLTVRLRVLKGEASRTGQKDISFSRETPHTSGTSGHCLSPLHGSFYATTGICVDRETGVNYSENLTVATKNALWNMINYIHHKYGFSILQAYCLCSVAVDFHVSQLPDIPNVLVSAILPLDIFE</sequence>
<accession>A0AAV9IAS3</accession>
<proteinExistence type="predicted"/>
<dbReference type="EMBL" id="JANCYU010000023">
    <property type="protein sequence ID" value="KAK4524391.1"/>
    <property type="molecule type" value="Genomic_DNA"/>
</dbReference>
<protein>
    <recommendedName>
        <fullName evidence="3">Formamidase</fullName>
    </recommendedName>
</protein>
<dbReference type="Gene3D" id="2.60.120.580">
    <property type="entry name" value="Acetamidase/Formamidase-like domains"/>
    <property type="match status" value="1"/>
</dbReference>
<organism evidence="1 2">
    <name type="scientific">Galdieria yellowstonensis</name>
    <dbReference type="NCBI Taxonomy" id="3028027"/>
    <lineage>
        <taxon>Eukaryota</taxon>
        <taxon>Rhodophyta</taxon>
        <taxon>Bangiophyceae</taxon>
        <taxon>Galdieriales</taxon>
        <taxon>Galdieriaceae</taxon>
        <taxon>Galdieria</taxon>
    </lineage>
</organism>
<dbReference type="PANTHER" id="PTHR31891:SF1">
    <property type="entry name" value="FORMAMIDASE C869.04-RELATED"/>
    <property type="match status" value="1"/>
</dbReference>
<dbReference type="PANTHER" id="PTHR31891">
    <property type="entry name" value="FORMAMIDASE C869.04-RELATED"/>
    <property type="match status" value="1"/>
</dbReference>
<keyword evidence="2" id="KW-1185">Reference proteome</keyword>
<dbReference type="Proteomes" id="UP001300502">
    <property type="component" value="Unassembled WGS sequence"/>
</dbReference>
<evidence type="ECO:0000313" key="2">
    <source>
        <dbReference type="Proteomes" id="UP001300502"/>
    </source>
</evidence>
<reference evidence="1 2" key="1">
    <citation type="submission" date="2022-07" db="EMBL/GenBank/DDBJ databases">
        <title>Genome-wide signatures of adaptation to extreme environments.</title>
        <authorList>
            <person name="Cho C.H."/>
            <person name="Yoon H.S."/>
        </authorList>
    </citation>
    <scope>NUCLEOTIDE SEQUENCE [LARGE SCALE GENOMIC DNA]</scope>
    <source>
        <strain evidence="1 2">108.79 E11</strain>
    </source>
</reference>
<dbReference type="Gene3D" id="3.10.28.20">
    <property type="entry name" value="Acetamidase/Formamidase-like domains"/>
    <property type="match status" value="1"/>
</dbReference>
<dbReference type="InterPro" id="IPR004304">
    <property type="entry name" value="FmdA_AmdA"/>
</dbReference>
<dbReference type="Pfam" id="PF03069">
    <property type="entry name" value="FmdA_AmdA"/>
    <property type="match status" value="1"/>
</dbReference>
<name>A0AAV9IAS3_9RHOD</name>
<evidence type="ECO:0008006" key="3">
    <source>
        <dbReference type="Google" id="ProtNLM"/>
    </source>
</evidence>
<dbReference type="AlphaFoldDB" id="A0AAV9IAS3"/>
<evidence type="ECO:0000313" key="1">
    <source>
        <dbReference type="EMBL" id="KAK4524391.1"/>
    </source>
</evidence>
<dbReference type="SUPFAM" id="SSF141130">
    <property type="entry name" value="Acetamidase/Formamidase-like"/>
    <property type="match status" value="1"/>
</dbReference>
<gene>
    <name evidence="1" type="ORF">GAYE_SCF03G2291</name>
</gene>
<comment type="caution">
    <text evidence="1">The sequence shown here is derived from an EMBL/GenBank/DDBJ whole genome shotgun (WGS) entry which is preliminary data.</text>
</comment>
<dbReference type="GO" id="GO:0016811">
    <property type="term" value="F:hydrolase activity, acting on carbon-nitrogen (but not peptide) bonds, in linear amides"/>
    <property type="evidence" value="ECO:0007669"/>
    <property type="project" value="InterPro"/>
</dbReference>